<dbReference type="SUPFAM" id="SSF47954">
    <property type="entry name" value="Cyclin-like"/>
    <property type="match status" value="1"/>
</dbReference>
<sequence length="120" mass="13350">MEKRILGQLGWYLTVATPNVFLVRSIKAAVFDAQANVTVLNSCDVTSMETCPFWNDRMKLHTGFSGSQLLGCPKFLVSCHMEAPDHKLKVVYKKYPNSHRGAVALNPSAISCWLFMNKGA</sequence>
<dbReference type="Gene3D" id="1.10.472.10">
    <property type="entry name" value="Cyclin-like"/>
    <property type="match status" value="1"/>
</dbReference>
<comment type="caution">
    <text evidence="2">The sequence shown here is derived from an EMBL/GenBank/DDBJ whole genome shotgun (WGS) entry which is preliminary data.</text>
</comment>
<proteinExistence type="predicted"/>
<reference evidence="2 3" key="1">
    <citation type="journal article" date="2021" name="BMC Genomics">
        <title>Datura genome reveals duplications of psychoactive alkaloid biosynthetic genes and high mutation rate following tissue culture.</title>
        <authorList>
            <person name="Rajewski A."/>
            <person name="Carter-House D."/>
            <person name="Stajich J."/>
            <person name="Litt A."/>
        </authorList>
    </citation>
    <scope>NUCLEOTIDE SEQUENCE [LARGE SCALE GENOMIC DNA]</scope>
    <source>
        <strain evidence="2">AR-01</strain>
    </source>
</reference>
<dbReference type="InterPro" id="IPR036915">
    <property type="entry name" value="Cyclin-like_sf"/>
</dbReference>
<evidence type="ECO:0000313" key="3">
    <source>
        <dbReference type="Proteomes" id="UP000823775"/>
    </source>
</evidence>
<keyword evidence="3" id="KW-1185">Reference proteome</keyword>
<feature type="domain" description="Cyclin C-terminal" evidence="1">
    <location>
        <begin position="50"/>
        <end position="107"/>
    </location>
</feature>
<evidence type="ECO:0000313" key="2">
    <source>
        <dbReference type="EMBL" id="MCD7459795.1"/>
    </source>
</evidence>
<dbReference type="Proteomes" id="UP000823775">
    <property type="component" value="Unassembled WGS sequence"/>
</dbReference>
<evidence type="ECO:0000259" key="1">
    <source>
        <dbReference type="Pfam" id="PF02984"/>
    </source>
</evidence>
<name>A0ABS8SLW4_DATST</name>
<dbReference type="EMBL" id="JACEIK010000610">
    <property type="protein sequence ID" value="MCD7459795.1"/>
    <property type="molecule type" value="Genomic_DNA"/>
</dbReference>
<dbReference type="InterPro" id="IPR004367">
    <property type="entry name" value="Cyclin_C-dom"/>
</dbReference>
<protein>
    <submittedName>
        <fullName evidence="2">Cyclin-B1-1</fullName>
    </submittedName>
</protein>
<accession>A0ABS8SLW4</accession>
<gene>
    <name evidence="2" type="primary">CYCB1-1_6</name>
    <name evidence="2" type="ORF">HAX54_041958</name>
</gene>
<organism evidence="2 3">
    <name type="scientific">Datura stramonium</name>
    <name type="common">Jimsonweed</name>
    <name type="synonym">Common thornapple</name>
    <dbReference type="NCBI Taxonomy" id="4076"/>
    <lineage>
        <taxon>Eukaryota</taxon>
        <taxon>Viridiplantae</taxon>
        <taxon>Streptophyta</taxon>
        <taxon>Embryophyta</taxon>
        <taxon>Tracheophyta</taxon>
        <taxon>Spermatophyta</taxon>
        <taxon>Magnoliopsida</taxon>
        <taxon>eudicotyledons</taxon>
        <taxon>Gunneridae</taxon>
        <taxon>Pentapetalae</taxon>
        <taxon>asterids</taxon>
        <taxon>lamiids</taxon>
        <taxon>Solanales</taxon>
        <taxon>Solanaceae</taxon>
        <taxon>Solanoideae</taxon>
        <taxon>Datureae</taxon>
        <taxon>Datura</taxon>
    </lineage>
</organism>
<dbReference type="Pfam" id="PF02984">
    <property type="entry name" value="Cyclin_C"/>
    <property type="match status" value="1"/>
</dbReference>